<evidence type="ECO:0000313" key="6">
    <source>
        <dbReference type="EMBL" id="AND78769.1"/>
    </source>
</evidence>
<feature type="coiled-coil region" evidence="4">
    <location>
        <begin position="45"/>
        <end position="104"/>
    </location>
</feature>
<feature type="transmembrane region" description="Helical" evidence="5">
    <location>
        <begin position="7"/>
        <end position="28"/>
    </location>
</feature>
<comment type="subcellular location">
    <subcellularLocation>
        <location evidence="1">Secreted</location>
    </subcellularLocation>
</comment>
<dbReference type="Proteomes" id="UP000077317">
    <property type="component" value="Chromosome"/>
</dbReference>
<evidence type="ECO:0000256" key="5">
    <source>
        <dbReference type="SAM" id="Phobius"/>
    </source>
</evidence>
<keyword evidence="7" id="KW-1185">Reference proteome</keyword>
<dbReference type="OrthoDB" id="2237681at2"/>
<keyword evidence="3" id="KW-0732">Signal</keyword>
<keyword evidence="2" id="KW-0964">Secreted</keyword>
<evidence type="ECO:0000256" key="2">
    <source>
        <dbReference type="ARBA" id="ARBA00022525"/>
    </source>
</evidence>
<proteinExistence type="predicted"/>
<evidence type="ECO:0000256" key="1">
    <source>
        <dbReference type="ARBA" id="ARBA00004613"/>
    </source>
</evidence>
<dbReference type="AlphaFoldDB" id="A0A172Q5M3"/>
<sequence length="156" mass="16781">MKNNKSEVIYLILSIITIALAGGIYLVFGNNSSTNQANFTSQDTKMAAEKKAEKLVSRLEDKQTQEDLEAAQKAVDKVEEEKTKASLQKRIEAVETELSAQEGAEKAVAAAEANQTLENLHAAQDAVNIVSNPERKAALQKRIEAVSAALAAIGLN</sequence>
<evidence type="ECO:0000256" key="3">
    <source>
        <dbReference type="ARBA" id="ARBA00022729"/>
    </source>
</evidence>
<keyword evidence="5" id="KW-0812">Transmembrane</keyword>
<protein>
    <submittedName>
        <fullName evidence="6">Uncharacterized protein</fullName>
    </submittedName>
</protein>
<dbReference type="RefSeq" id="WP_067060298.1">
    <property type="nucleotide sequence ID" value="NZ_CP014699.1"/>
</dbReference>
<dbReference type="KEGG" id="spat:A0O21_01335"/>
<evidence type="ECO:0000256" key="4">
    <source>
        <dbReference type="SAM" id="Coils"/>
    </source>
</evidence>
<dbReference type="InterPro" id="IPR041909">
    <property type="entry name" value="Sbi_C3_db_domIV"/>
</dbReference>
<reference evidence="7" key="2">
    <citation type="submission" date="2016-03" db="EMBL/GenBank/DDBJ databases">
        <title>Streptococcus antelopensis sp. nov., isolated from the feces of the Tibetan antelope (Pantholops hodgsonii) in Hoh Xil National Nature Reserve, Qinghai, China.</title>
        <authorList>
            <person name="Bai X."/>
        </authorList>
    </citation>
    <scope>NUCLEOTIDE SEQUENCE [LARGE SCALE GENOMIC DNA]</scope>
    <source>
        <strain evidence="7">TA 26</strain>
    </source>
</reference>
<keyword evidence="4" id="KW-0175">Coiled coil</keyword>
<gene>
    <name evidence="6" type="ORF">A0O21_01335</name>
</gene>
<keyword evidence="5" id="KW-0472">Membrane</keyword>
<dbReference type="EMBL" id="CP014699">
    <property type="protein sequence ID" value="AND78769.1"/>
    <property type="molecule type" value="Genomic_DNA"/>
</dbReference>
<name>A0A172Q5M3_9STRE</name>
<reference evidence="6 7" key="1">
    <citation type="journal article" date="2016" name="Int. J. Syst. Evol. Microbiol.">
        <title>Streptococcuspantholopis sp. nov., isolated from faeces of the Tibetan antelope (Pantholops hodgsonii).</title>
        <authorList>
            <person name="Bai X."/>
            <person name="Xiong Y."/>
            <person name="Lu S."/>
            <person name="Jin D."/>
            <person name="Lai X."/>
            <person name="Yang J."/>
            <person name="Niu L."/>
            <person name="Hu S."/>
            <person name="Meng X."/>
            <person name="Pu J."/>
            <person name="Ye C."/>
            <person name="Xu J."/>
        </authorList>
    </citation>
    <scope>NUCLEOTIDE SEQUENCE [LARGE SCALE GENOMIC DNA]</scope>
    <source>
        <strain evidence="6 7">TA 26</strain>
    </source>
</reference>
<evidence type="ECO:0000313" key="7">
    <source>
        <dbReference type="Proteomes" id="UP000077317"/>
    </source>
</evidence>
<accession>A0A172Q5M3</accession>
<dbReference type="GO" id="GO:0005576">
    <property type="term" value="C:extracellular region"/>
    <property type="evidence" value="ECO:0007669"/>
    <property type="project" value="UniProtKB-SubCell"/>
</dbReference>
<keyword evidence="5" id="KW-1133">Transmembrane helix</keyword>
<dbReference type="Gene3D" id="1.10.10.1270">
    <property type="entry name" value="Sbi, C3 binding domain IV"/>
    <property type="match status" value="2"/>
</dbReference>
<organism evidence="6 7">
    <name type="scientific">Streptococcus pantholopis</name>
    <dbReference type="NCBI Taxonomy" id="1811193"/>
    <lineage>
        <taxon>Bacteria</taxon>
        <taxon>Bacillati</taxon>
        <taxon>Bacillota</taxon>
        <taxon>Bacilli</taxon>
        <taxon>Lactobacillales</taxon>
        <taxon>Streptococcaceae</taxon>
        <taxon>Streptococcus</taxon>
    </lineage>
</organism>